<comment type="caution">
    <text evidence="1">The sequence shown here is derived from an EMBL/GenBank/DDBJ whole genome shotgun (WGS) entry which is preliminary data.</text>
</comment>
<protein>
    <submittedName>
        <fullName evidence="1">Uncharacterized protein</fullName>
    </submittedName>
</protein>
<accession>A0ABP6U262</accession>
<sequence>MTGVDLPEDDRMTQIDSPLPRQVADTYVDALTELNPIKGHVSLSERGGLTLLRGPAVRGWLSGDRDRLGEVRRVASGADMWAMRCPTACPSGRCGPNCRAPSPGRGARRRSAGSAALPRFRVCFGH</sequence>
<name>A0ABP6U262_9ACTN</name>
<gene>
    <name evidence="1" type="ORF">GCM10019016_081300</name>
</gene>
<evidence type="ECO:0000313" key="1">
    <source>
        <dbReference type="EMBL" id="GAA3501023.1"/>
    </source>
</evidence>
<evidence type="ECO:0000313" key="2">
    <source>
        <dbReference type="Proteomes" id="UP001501455"/>
    </source>
</evidence>
<dbReference type="EMBL" id="BAAAXF010000057">
    <property type="protein sequence ID" value="GAA3501023.1"/>
    <property type="molecule type" value="Genomic_DNA"/>
</dbReference>
<dbReference type="Proteomes" id="UP001501455">
    <property type="component" value="Unassembled WGS sequence"/>
</dbReference>
<reference evidence="2" key="1">
    <citation type="journal article" date="2019" name="Int. J. Syst. Evol. Microbiol.">
        <title>The Global Catalogue of Microorganisms (GCM) 10K type strain sequencing project: providing services to taxonomists for standard genome sequencing and annotation.</title>
        <authorList>
            <consortium name="The Broad Institute Genomics Platform"/>
            <consortium name="The Broad Institute Genome Sequencing Center for Infectious Disease"/>
            <person name="Wu L."/>
            <person name="Ma J."/>
        </authorList>
    </citation>
    <scope>NUCLEOTIDE SEQUENCE [LARGE SCALE GENOMIC DNA]</scope>
    <source>
        <strain evidence="2">JCM 4816</strain>
    </source>
</reference>
<keyword evidence="2" id="KW-1185">Reference proteome</keyword>
<proteinExistence type="predicted"/>
<organism evidence="1 2">
    <name type="scientific">Streptomyces prasinosporus</name>
    <dbReference type="NCBI Taxonomy" id="68256"/>
    <lineage>
        <taxon>Bacteria</taxon>
        <taxon>Bacillati</taxon>
        <taxon>Actinomycetota</taxon>
        <taxon>Actinomycetes</taxon>
        <taxon>Kitasatosporales</taxon>
        <taxon>Streptomycetaceae</taxon>
        <taxon>Streptomyces</taxon>
        <taxon>Streptomyces albogriseolus group</taxon>
    </lineage>
</organism>